<dbReference type="SUPFAM" id="SSF46785">
    <property type="entry name" value="Winged helix' DNA-binding domain"/>
    <property type="match status" value="1"/>
</dbReference>
<dbReference type="PANTHER" id="PTHR24567:SF68">
    <property type="entry name" value="DNA-BINDING TRANSCRIPTIONAL DUAL REGULATOR CRP"/>
    <property type="match status" value="1"/>
</dbReference>
<dbReference type="PROSITE" id="PS51063">
    <property type="entry name" value="HTH_CRP_2"/>
    <property type="match status" value="1"/>
</dbReference>
<dbReference type="AlphaFoldDB" id="Q07HN5"/>
<keyword evidence="3" id="KW-0804">Transcription</keyword>
<dbReference type="SMART" id="SM00100">
    <property type="entry name" value="cNMP"/>
    <property type="match status" value="1"/>
</dbReference>
<feature type="domain" description="Cyclic nucleotide-binding" evidence="4">
    <location>
        <begin position="24"/>
        <end position="144"/>
    </location>
</feature>
<evidence type="ECO:0000256" key="1">
    <source>
        <dbReference type="ARBA" id="ARBA00023015"/>
    </source>
</evidence>
<reference evidence="6" key="1">
    <citation type="submission" date="2006-09" db="EMBL/GenBank/DDBJ databases">
        <title>Complete sequence of Rhodopseudomonas palustris BisA53.</title>
        <authorList>
            <consortium name="US DOE Joint Genome Institute"/>
            <person name="Copeland A."/>
            <person name="Lucas S."/>
            <person name="Lapidus A."/>
            <person name="Barry K."/>
            <person name="Detter J.C."/>
            <person name="Glavina del Rio T."/>
            <person name="Hammon N."/>
            <person name="Israni S."/>
            <person name="Dalin E."/>
            <person name="Tice H."/>
            <person name="Pitluck S."/>
            <person name="Chain P."/>
            <person name="Malfatti S."/>
            <person name="Shin M."/>
            <person name="Vergez L."/>
            <person name="Schmutz J."/>
            <person name="Larimer F."/>
            <person name="Land M."/>
            <person name="Hauser L."/>
            <person name="Pelletier D.A."/>
            <person name="Kyrpides N."/>
            <person name="Kim E."/>
            <person name="Harwood C.S."/>
            <person name="Oda Y."/>
            <person name="Richardson P."/>
        </authorList>
    </citation>
    <scope>NUCLEOTIDE SEQUENCE [LARGE SCALE GENOMIC DNA]</scope>
    <source>
        <strain evidence="6">BisA53</strain>
    </source>
</reference>
<dbReference type="STRING" id="316055.RPE_4629"/>
<evidence type="ECO:0000259" key="5">
    <source>
        <dbReference type="PROSITE" id="PS51063"/>
    </source>
</evidence>
<dbReference type="GO" id="GO:0003677">
    <property type="term" value="F:DNA binding"/>
    <property type="evidence" value="ECO:0007669"/>
    <property type="project" value="UniProtKB-KW"/>
</dbReference>
<dbReference type="PROSITE" id="PS00889">
    <property type="entry name" value="CNMP_BINDING_2"/>
    <property type="match status" value="1"/>
</dbReference>
<dbReference type="InterPro" id="IPR018490">
    <property type="entry name" value="cNMP-bd_dom_sf"/>
</dbReference>
<keyword evidence="2" id="KW-0238">DNA-binding</keyword>
<protein>
    <submittedName>
        <fullName evidence="6">Transcriptional regulator, Crp/Fnr family</fullName>
    </submittedName>
</protein>
<dbReference type="GO" id="GO:0005829">
    <property type="term" value="C:cytosol"/>
    <property type="evidence" value="ECO:0007669"/>
    <property type="project" value="TreeGrafter"/>
</dbReference>
<dbReference type="InterPro" id="IPR036390">
    <property type="entry name" value="WH_DNA-bd_sf"/>
</dbReference>
<proteinExistence type="predicted"/>
<dbReference type="InterPro" id="IPR050397">
    <property type="entry name" value="Env_Response_Regulators"/>
</dbReference>
<sequence>MDLDRQASSVSALAKTAIFRRHELFQALGPEVCEQLAAHAKIKDVPRGTTIFMKGAAGTCLFAVCRGVVLVTNTSSDGKSLFLNEIKEGEIFGEIALLDGQPRTADAAAFTDCSLIVIERRDFLPLLRSNPDVMLKLVEILCSRLRRTTEQVEDLMFMDLRGRLAKTLLRLSQSAGDDRTLDISQNELSQMVGLSREMINKQLQVWVREGYLKIERRRLIILQPQALADILTAS</sequence>
<dbReference type="CDD" id="cd00038">
    <property type="entry name" value="CAP_ED"/>
    <property type="match status" value="1"/>
</dbReference>
<name>Q07HN5_RHOP5</name>
<keyword evidence="1" id="KW-0805">Transcription regulation</keyword>
<dbReference type="Gene3D" id="1.10.10.10">
    <property type="entry name" value="Winged helix-like DNA-binding domain superfamily/Winged helix DNA-binding domain"/>
    <property type="match status" value="1"/>
</dbReference>
<dbReference type="PANTHER" id="PTHR24567">
    <property type="entry name" value="CRP FAMILY TRANSCRIPTIONAL REGULATORY PROTEIN"/>
    <property type="match status" value="1"/>
</dbReference>
<dbReference type="HOGENOM" id="CLU_075053_3_4_5"/>
<evidence type="ECO:0000313" key="6">
    <source>
        <dbReference type="EMBL" id="ABJ08549.1"/>
    </source>
</evidence>
<dbReference type="Gene3D" id="2.60.120.10">
    <property type="entry name" value="Jelly Rolls"/>
    <property type="match status" value="1"/>
</dbReference>
<evidence type="ECO:0000256" key="2">
    <source>
        <dbReference type="ARBA" id="ARBA00023125"/>
    </source>
</evidence>
<dbReference type="Pfam" id="PF13545">
    <property type="entry name" value="HTH_Crp_2"/>
    <property type="match status" value="1"/>
</dbReference>
<dbReference type="OrthoDB" id="3525895at2"/>
<dbReference type="Pfam" id="PF00027">
    <property type="entry name" value="cNMP_binding"/>
    <property type="match status" value="1"/>
</dbReference>
<dbReference type="PROSITE" id="PS50042">
    <property type="entry name" value="CNMP_BINDING_3"/>
    <property type="match status" value="1"/>
</dbReference>
<gene>
    <name evidence="6" type="ordered locus">RPE_4629</name>
</gene>
<dbReference type="InterPro" id="IPR014710">
    <property type="entry name" value="RmlC-like_jellyroll"/>
</dbReference>
<dbReference type="EMBL" id="CP000463">
    <property type="protein sequence ID" value="ABJ08549.1"/>
    <property type="molecule type" value="Genomic_DNA"/>
</dbReference>
<organism evidence="6">
    <name type="scientific">Rhodopseudomonas palustris (strain BisA53)</name>
    <dbReference type="NCBI Taxonomy" id="316055"/>
    <lineage>
        <taxon>Bacteria</taxon>
        <taxon>Pseudomonadati</taxon>
        <taxon>Pseudomonadota</taxon>
        <taxon>Alphaproteobacteria</taxon>
        <taxon>Hyphomicrobiales</taxon>
        <taxon>Nitrobacteraceae</taxon>
        <taxon>Rhodopseudomonas</taxon>
    </lineage>
</organism>
<dbReference type="InterPro" id="IPR000595">
    <property type="entry name" value="cNMP-bd_dom"/>
</dbReference>
<dbReference type="InterPro" id="IPR018488">
    <property type="entry name" value="cNMP-bd_CS"/>
</dbReference>
<dbReference type="KEGG" id="rpe:RPE_4629"/>
<evidence type="ECO:0000256" key="3">
    <source>
        <dbReference type="ARBA" id="ARBA00023163"/>
    </source>
</evidence>
<dbReference type="SMART" id="SM00419">
    <property type="entry name" value="HTH_CRP"/>
    <property type="match status" value="1"/>
</dbReference>
<dbReference type="GO" id="GO:0003700">
    <property type="term" value="F:DNA-binding transcription factor activity"/>
    <property type="evidence" value="ECO:0007669"/>
    <property type="project" value="TreeGrafter"/>
</dbReference>
<feature type="domain" description="HTH crp-type" evidence="5">
    <location>
        <begin position="158"/>
        <end position="225"/>
    </location>
</feature>
<accession>Q07HN5</accession>
<dbReference type="eggNOG" id="COG0664">
    <property type="taxonomic scope" value="Bacteria"/>
</dbReference>
<dbReference type="InterPro" id="IPR036388">
    <property type="entry name" value="WH-like_DNA-bd_sf"/>
</dbReference>
<dbReference type="SUPFAM" id="SSF51206">
    <property type="entry name" value="cAMP-binding domain-like"/>
    <property type="match status" value="1"/>
</dbReference>
<dbReference type="InterPro" id="IPR012318">
    <property type="entry name" value="HTH_CRP"/>
</dbReference>
<evidence type="ECO:0000259" key="4">
    <source>
        <dbReference type="PROSITE" id="PS50042"/>
    </source>
</evidence>